<evidence type="ECO:0000256" key="2">
    <source>
        <dbReference type="ARBA" id="ARBA00006577"/>
    </source>
</evidence>
<dbReference type="AlphaFoldDB" id="A0A3N1PK79"/>
<dbReference type="InterPro" id="IPR046357">
    <property type="entry name" value="PPIase_dom_sf"/>
</dbReference>
<name>A0A3N1PK79_9GAMM</name>
<evidence type="ECO:0000256" key="1">
    <source>
        <dbReference type="ARBA" id="ARBA00000971"/>
    </source>
</evidence>
<comment type="caution">
    <text evidence="8">The sequence shown here is derived from an EMBL/GenBank/DDBJ whole genome shotgun (WGS) entry which is preliminary data.</text>
</comment>
<dbReference type="NCBIfam" id="NF008602">
    <property type="entry name" value="PRK11570.1"/>
    <property type="match status" value="1"/>
</dbReference>
<organism evidence="8 9">
    <name type="scientific">Gallaecimonas pentaromativorans</name>
    <dbReference type="NCBI Taxonomy" id="584787"/>
    <lineage>
        <taxon>Bacteria</taxon>
        <taxon>Pseudomonadati</taxon>
        <taxon>Pseudomonadota</taxon>
        <taxon>Gammaproteobacteria</taxon>
        <taxon>Enterobacterales</taxon>
        <taxon>Gallaecimonadaceae</taxon>
        <taxon>Gallaecimonas</taxon>
    </lineage>
</organism>
<evidence type="ECO:0000256" key="3">
    <source>
        <dbReference type="ARBA" id="ARBA00023110"/>
    </source>
</evidence>
<comment type="catalytic activity">
    <reaction evidence="1 5 6">
        <text>[protein]-peptidylproline (omega=180) = [protein]-peptidylproline (omega=0)</text>
        <dbReference type="Rhea" id="RHEA:16237"/>
        <dbReference type="Rhea" id="RHEA-COMP:10747"/>
        <dbReference type="Rhea" id="RHEA-COMP:10748"/>
        <dbReference type="ChEBI" id="CHEBI:83833"/>
        <dbReference type="ChEBI" id="CHEBI:83834"/>
        <dbReference type="EC" id="5.2.1.8"/>
    </reaction>
</comment>
<evidence type="ECO:0000256" key="5">
    <source>
        <dbReference type="PROSITE-ProRule" id="PRU00277"/>
    </source>
</evidence>
<dbReference type="Gene3D" id="1.10.287.460">
    <property type="entry name" value="Peptidyl-prolyl cis-trans isomerase, FKBP-type, N-terminal domain"/>
    <property type="match status" value="1"/>
</dbReference>
<reference evidence="8 9" key="1">
    <citation type="submission" date="2018-11" db="EMBL/GenBank/DDBJ databases">
        <title>Genomic Encyclopedia of Type Strains, Phase IV (KMG-IV): sequencing the most valuable type-strain genomes for metagenomic binning, comparative biology and taxonomic classification.</title>
        <authorList>
            <person name="Goeker M."/>
        </authorList>
    </citation>
    <scope>NUCLEOTIDE SEQUENCE [LARGE SCALE GENOMIC DNA]</scope>
    <source>
        <strain evidence="8 9">DSM 21945</strain>
    </source>
</reference>
<dbReference type="PANTHER" id="PTHR43811">
    <property type="entry name" value="FKBP-TYPE PEPTIDYL-PROLYL CIS-TRANS ISOMERASE FKPA"/>
    <property type="match status" value="1"/>
</dbReference>
<keyword evidence="3 5" id="KW-0697">Rotamase</keyword>
<evidence type="ECO:0000256" key="6">
    <source>
        <dbReference type="RuleBase" id="RU003915"/>
    </source>
</evidence>
<proteinExistence type="inferred from homology"/>
<evidence type="ECO:0000313" key="8">
    <source>
        <dbReference type="EMBL" id="ROQ27591.1"/>
    </source>
</evidence>
<feature type="domain" description="PPIase FKBP-type" evidence="7">
    <location>
        <begin position="118"/>
        <end position="204"/>
    </location>
</feature>
<dbReference type="PROSITE" id="PS50059">
    <property type="entry name" value="FKBP_PPIASE"/>
    <property type="match status" value="1"/>
</dbReference>
<keyword evidence="4 5" id="KW-0413">Isomerase</keyword>
<dbReference type="GO" id="GO:0006457">
    <property type="term" value="P:protein folding"/>
    <property type="evidence" value="ECO:0007669"/>
    <property type="project" value="InterPro"/>
</dbReference>
<dbReference type="Gene3D" id="3.10.50.40">
    <property type="match status" value="1"/>
</dbReference>
<sequence>MADYQTLEQKASYGVGRQMGDQLAQQAFDGLDIPAVQQGLADALRGEEFAVTPDEINAAFDVIRSRLEDEEKARHSAFIGANEAFLAENAQKDGVTVTDSGLQYEVLTEGNGAIPTAANKVKVHYHGTLIDGTVFDSSVARGEPISFPVTGVIKGWVEALQLMPVGSKWRLTIPQDLAYGEQGAGRAIPPFAALVFEVELLDIE</sequence>
<dbReference type="InterPro" id="IPR036944">
    <property type="entry name" value="PPIase_FKBP_N_sf"/>
</dbReference>
<dbReference type="FunFam" id="3.10.50.40:FF:000004">
    <property type="entry name" value="Peptidyl-prolyl cis-trans isomerase"/>
    <property type="match status" value="1"/>
</dbReference>
<dbReference type="Pfam" id="PF00254">
    <property type="entry name" value="FKBP_C"/>
    <property type="match status" value="1"/>
</dbReference>
<evidence type="ECO:0000313" key="9">
    <source>
        <dbReference type="Proteomes" id="UP000268033"/>
    </source>
</evidence>
<comment type="similarity">
    <text evidence="2 6">Belongs to the FKBP-type PPIase family.</text>
</comment>
<dbReference type="RefSeq" id="WP_050658239.1">
    <property type="nucleotide sequence ID" value="NZ_JBLXAC010000004.1"/>
</dbReference>
<dbReference type="OrthoDB" id="9814548at2"/>
<dbReference type="EC" id="5.2.1.8" evidence="6"/>
<dbReference type="STRING" id="584787.GCA_001247655_02677"/>
<evidence type="ECO:0000259" key="7">
    <source>
        <dbReference type="PROSITE" id="PS50059"/>
    </source>
</evidence>
<accession>A0A3N1PK79</accession>
<dbReference type="PANTHER" id="PTHR43811:SF23">
    <property type="entry name" value="FKBP-TYPE 22 KDA PEPTIDYL-PROLYL CIS-TRANS ISOMERASE"/>
    <property type="match status" value="1"/>
</dbReference>
<dbReference type="InterPro" id="IPR000774">
    <property type="entry name" value="PPIase_FKBP_N"/>
</dbReference>
<dbReference type="Pfam" id="PF01346">
    <property type="entry name" value="FKBP_N"/>
    <property type="match status" value="1"/>
</dbReference>
<dbReference type="EMBL" id="RJUL01000004">
    <property type="protein sequence ID" value="ROQ27591.1"/>
    <property type="molecule type" value="Genomic_DNA"/>
</dbReference>
<protein>
    <recommendedName>
        <fullName evidence="6">Peptidyl-prolyl cis-trans isomerase</fullName>
        <ecNumber evidence="6">5.2.1.8</ecNumber>
    </recommendedName>
</protein>
<keyword evidence="9" id="KW-1185">Reference proteome</keyword>
<dbReference type="GO" id="GO:0003755">
    <property type="term" value="F:peptidyl-prolyl cis-trans isomerase activity"/>
    <property type="evidence" value="ECO:0007669"/>
    <property type="project" value="UniProtKB-UniRule"/>
</dbReference>
<evidence type="ECO:0000256" key="4">
    <source>
        <dbReference type="ARBA" id="ARBA00023235"/>
    </source>
</evidence>
<dbReference type="InterPro" id="IPR001179">
    <property type="entry name" value="PPIase_FKBP_dom"/>
</dbReference>
<dbReference type="Proteomes" id="UP000268033">
    <property type="component" value="Unassembled WGS sequence"/>
</dbReference>
<gene>
    <name evidence="8" type="ORF">EDC28_104242</name>
</gene>
<dbReference type="SUPFAM" id="SSF54534">
    <property type="entry name" value="FKBP-like"/>
    <property type="match status" value="1"/>
</dbReference>